<evidence type="ECO:0000313" key="1">
    <source>
        <dbReference type="EMBL" id="EFO18779.1"/>
    </source>
</evidence>
<dbReference type="InParanoid" id="A0A1S0TRX0"/>
<dbReference type="KEGG" id="loa:LOAG_09714"/>
<dbReference type="GeneID" id="9947157"/>
<dbReference type="CTD" id="9947157"/>
<dbReference type="RefSeq" id="XP_003145289.1">
    <property type="nucleotide sequence ID" value="XM_003145241.1"/>
</dbReference>
<proteinExistence type="predicted"/>
<dbReference type="AlphaFoldDB" id="A0A1S0TRX0"/>
<protein>
    <submittedName>
        <fullName evidence="1">Uncharacterized protein</fullName>
    </submittedName>
</protein>
<gene>
    <name evidence="1" type="ORF">LOAG_09714</name>
</gene>
<organism evidence="1">
    <name type="scientific">Loa loa</name>
    <name type="common">Eye worm</name>
    <name type="synonym">Filaria loa</name>
    <dbReference type="NCBI Taxonomy" id="7209"/>
    <lineage>
        <taxon>Eukaryota</taxon>
        <taxon>Metazoa</taxon>
        <taxon>Ecdysozoa</taxon>
        <taxon>Nematoda</taxon>
        <taxon>Chromadorea</taxon>
        <taxon>Rhabditida</taxon>
        <taxon>Spirurina</taxon>
        <taxon>Spiruromorpha</taxon>
        <taxon>Filarioidea</taxon>
        <taxon>Onchocercidae</taxon>
        <taxon>Loa</taxon>
    </lineage>
</organism>
<name>A0A1S0TRX0_LOALO</name>
<accession>A0A1S0TRX0</accession>
<sequence>MIGLFKIVQRFHIFMENISVCRNAAWIKQKEAKNHCRLAEKKKGSRASYFLNRSELGFYPVVLLRYLDICRYISTSSMSSSTFNIVKLHESLVNTHLQRVRSESYDARMRI</sequence>
<reference evidence="1" key="1">
    <citation type="submission" date="2012-04" db="EMBL/GenBank/DDBJ databases">
        <title>The Genome Sequence of Loa loa.</title>
        <authorList>
            <consortium name="The Broad Institute Genome Sequencing Platform"/>
            <consortium name="Broad Institute Genome Sequencing Center for Infectious Disease"/>
            <person name="Nutman T.B."/>
            <person name="Fink D.L."/>
            <person name="Russ C."/>
            <person name="Young S."/>
            <person name="Zeng Q."/>
            <person name="Gargeya S."/>
            <person name="Alvarado L."/>
            <person name="Berlin A."/>
            <person name="Chapman S.B."/>
            <person name="Chen Z."/>
            <person name="Freedman E."/>
            <person name="Gellesch M."/>
            <person name="Goldberg J."/>
            <person name="Griggs A."/>
            <person name="Gujja S."/>
            <person name="Heilman E.R."/>
            <person name="Heiman D."/>
            <person name="Howarth C."/>
            <person name="Mehta T."/>
            <person name="Neiman D."/>
            <person name="Pearson M."/>
            <person name="Roberts A."/>
            <person name="Saif S."/>
            <person name="Shea T."/>
            <person name="Shenoy N."/>
            <person name="Sisk P."/>
            <person name="Stolte C."/>
            <person name="Sykes S."/>
            <person name="White J."/>
            <person name="Yandava C."/>
            <person name="Haas B."/>
            <person name="Henn M.R."/>
            <person name="Nusbaum C."/>
            <person name="Birren B."/>
        </authorList>
    </citation>
    <scope>NUCLEOTIDE SEQUENCE [LARGE SCALE GENOMIC DNA]</scope>
</reference>
<dbReference type="EMBL" id="JH712292">
    <property type="protein sequence ID" value="EFO18779.1"/>
    <property type="molecule type" value="Genomic_DNA"/>
</dbReference>